<protein>
    <recommendedName>
        <fullName evidence="9">Tryptophan synthase alpha chain</fullName>
        <ecNumber evidence="9">4.2.1.20</ecNumber>
    </recommendedName>
</protein>
<comment type="function">
    <text evidence="1 9">The alpha subunit is responsible for the aldol cleavage of indoleglycerol phosphate to indole and glyceraldehyde 3-phosphate.</text>
</comment>
<reference evidence="13" key="1">
    <citation type="submission" date="2016-09" db="EMBL/GenBank/DDBJ databases">
        <authorList>
            <person name="Varghese N."/>
            <person name="Submissions S."/>
        </authorList>
    </citation>
    <scope>NUCLEOTIDE SEQUENCE [LARGE SCALE GENOMIC DNA]</scope>
    <source>
        <strain evidence="13">JS23</strain>
    </source>
</reference>
<dbReference type="SUPFAM" id="SSF51366">
    <property type="entry name" value="Ribulose-phoshate binding barrel"/>
    <property type="match status" value="1"/>
</dbReference>
<dbReference type="FunFam" id="3.20.20.70:FF:000037">
    <property type="entry name" value="Tryptophan synthase alpha chain"/>
    <property type="match status" value="1"/>
</dbReference>
<dbReference type="Proteomes" id="UP000243719">
    <property type="component" value="Unassembled WGS sequence"/>
</dbReference>
<dbReference type="InterPro" id="IPR018204">
    <property type="entry name" value="Trp_synthase_alpha_AS"/>
</dbReference>
<dbReference type="UniPathway" id="UPA00035">
    <property type="reaction ID" value="UER00044"/>
</dbReference>
<dbReference type="PANTHER" id="PTHR43406:SF1">
    <property type="entry name" value="TRYPTOPHAN SYNTHASE ALPHA CHAIN, CHLOROPLASTIC"/>
    <property type="match status" value="1"/>
</dbReference>
<comment type="pathway">
    <text evidence="2 9">Amino-acid biosynthesis; L-tryptophan biosynthesis; L-tryptophan from chorismate: step 5/5.</text>
</comment>
<keyword evidence="4 9" id="KW-0028">Amino-acid biosynthesis</keyword>
<dbReference type="Pfam" id="PF00290">
    <property type="entry name" value="Trp_syntA"/>
    <property type="match status" value="1"/>
</dbReference>
<dbReference type="InterPro" id="IPR002028">
    <property type="entry name" value="Trp_synthase_suA"/>
</dbReference>
<evidence type="ECO:0000313" key="12">
    <source>
        <dbReference type="EMBL" id="SDV47668.1"/>
    </source>
</evidence>
<dbReference type="InterPro" id="IPR013785">
    <property type="entry name" value="Aldolase_TIM"/>
</dbReference>
<comment type="catalytic activity">
    <reaction evidence="8 9">
        <text>(1S,2R)-1-C-(indol-3-yl)glycerol 3-phosphate + L-serine = D-glyceraldehyde 3-phosphate + L-tryptophan + H2O</text>
        <dbReference type="Rhea" id="RHEA:10532"/>
        <dbReference type="ChEBI" id="CHEBI:15377"/>
        <dbReference type="ChEBI" id="CHEBI:33384"/>
        <dbReference type="ChEBI" id="CHEBI:57912"/>
        <dbReference type="ChEBI" id="CHEBI:58866"/>
        <dbReference type="ChEBI" id="CHEBI:59776"/>
        <dbReference type="EC" id="4.2.1.20"/>
    </reaction>
</comment>
<evidence type="ECO:0000256" key="4">
    <source>
        <dbReference type="ARBA" id="ARBA00022605"/>
    </source>
</evidence>
<dbReference type="GO" id="GO:0004834">
    <property type="term" value="F:tryptophan synthase activity"/>
    <property type="evidence" value="ECO:0007669"/>
    <property type="project" value="UniProtKB-UniRule"/>
</dbReference>
<sequence length="296" mass="30492">MNRSDSSSVSSHVPARAPSRVPSRIPSRIAARFASLRAAGRRGLIPFVTAGYPTRAHTVAVMHALVTGGADVIELGVPFSDPMADGPVIQRASEIALAQGTTLAKVFEMVAAFRADDRDTPVVLMGYANPIERMGVDAFATAAADAGVDGVLAVDYPPEEAEPFAQAIRAVGLDPIFLLAPTSGPARVDAVARQASGYVYYVSLNGVTGAGHLDSDSVARAIPGIRARVGLPVGVGFGIRDAATAARIGQHADAVVIGSRLVQLLDGHDVPNAVQSVTSFVADVRQALDALPADAA</sequence>
<dbReference type="PANTHER" id="PTHR43406">
    <property type="entry name" value="TRYPTOPHAN SYNTHASE, ALPHA CHAIN"/>
    <property type="match status" value="1"/>
</dbReference>
<dbReference type="OrthoDB" id="9804578at2"/>
<evidence type="ECO:0000256" key="7">
    <source>
        <dbReference type="ARBA" id="ARBA00023239"/>
    </source>
</evidence>
<evidence type="ECO:0000256" key="1">
    <source>
        <dbReference type="ARBA" id="ARBA00003365"/>
    </source>
</evidence>
<name>A0A1H2PM74_9BURK</name>
<evidence type="ECO:0000313" key="13">
    <source>
        <dbReference type="Proteomes" id="UP000243719"/>
    </source>
</evidence>
<dbReference type="EMBL" id="FNLO01000003">
    <property type="protein sequence ID" value="SDV47668.1"/>
    <property type="molecule type" value="Genomic_DNA"/>
</dbReference>
<gene>
    <name evidence="9" type="primary">trpA</name>
    <name evidence="12" type="ORF">SAMN05216551_103201</name>
</gene>
<keyword evidence="5 9" id="KW-0822">Tryptophan biosynthesis</keyword>
<dbReference type="CDD" id="cd04724">
    <property type="entry name" value="Tryptophan_synthase_alpha"/>
    <property type="match status" value="1"/>
</dbReference>
<dbReference type="Gene3D" id="3.20.20.70">
    <property type="entry name" value="Aldolase class I"/>
    <property type="match status" value="1"/>
</dbReference>
<dbReference type="AlphaFoldDB" id="A0A1H2PM74"/>
<evidence type="ECO:0000256" key="10">
    <source>
        <dbReference type="RuleBase" id="RU003662"/>
    </source>
</evidence>
<organism evidence="12 13">
    <name type="scientific">Chitinasiproducens palmae</name>
    <dbReference type="NCBI Taxonomy" id="1770053"/>
    <lineage>
        <taxon>Bacteria</taxon>
        <taxon>Pseudomonadati</taxon>
        <taxon>Pseudomonadota</taxon>
        <taxon>Betaproteobacteria</taxon>
        <taxon>Burkholderiales</taxon>
        <taxon>Burkholderiaceae</taxon>
        <taxon>Chitinasiproducens</taxon>
    </lineage>
</organism>
<feature type="active site" description="Proton acceptor" evidence="9">
    <location>
        <position position="85"/>
    </location>
</feature>
<dbReference type="EC" id="4.2.1.20" evidence="9"/>
<accession>A0A1H2PM74</accession>
<evidence type="ECO:0000256" key="2">
    <source>
        <dbReference type="ARBA" id="ARBA00004733"/>
    </source>
</evidence>
<dbReference type="PROSITE" id="PS00167">
    <property type="entry name" value="TRP_SYNTHASE_ALPHA"/>
    <property type="match status" value="1"/>
</dbReference>
<evidence type="ECO:0000256" key="5">
    <source>
        <dbReference type="ARBA" id="ARBA00022822"/>
    </source>
</evidence>
<keyword evidence="7 9" id="KW-0456">Lyase</keyword>
<dbReference type="RefSeq" id="WP_091906349.1">
    <property type="nucleotide sequence ID" value="NZ_FNLO01000003.1"/>
</dbReference>
<comment type="similarity">
    <text evidence="9 10">Belongs to the TrpA family.</text>
</comment>
<feature type="compositionally biased region" description="Low complexity" evidence="11">
    <location>
        <begin position="1"/>
        <end position="19"/>
    </location>
</feature>
<feature type="region of interest" description="Disordered" evidence="11">
    <location>
        <begin position="1"/>
        <end position="21"/>
    </location>
</feature>
<evidence type="ECO:0000256" key="11">
    <source>
        <dbReference type="SAM" id="MobiDB-lite"/>
    </source>
</evidence>
<proteinExistence type="inferred from homology"/>
<dbReference type="STRING" id="1770053.SAMN05216551_103201"/>
<dbReference type="HAMAP" id="MF_00131">
    <property type="entry name" value="Trp_synth_alpha"/>
    <property type="match status" value="1"/>
</dbReference>
<dbReference type="GO" id="GO:0005829">
    <property type="term" value="C:cytosol"/>
    <property type="evidence" value="ECO:0007669"/>
    <property type="project" value="TreeGrafter"/>
</dbReference>
<feature type="active site" description="Proton acceptor" evidence="9">
    <location>
        <position position="74"/>
    </location>
</feature>
<keyword evidence="6 9" id="KW-0057">Aromatic amino acid biosynthesis</keyword>
<dbReference type="InterPro" id="IPR011060">
    <property type="entry name" value="RibuloseP-bd_barrel"/>
</dbReference>
<comment type="subunit">
    <text evidence="3 9">Tetramer of two alpha and two beta chains.</text>
</comment>
<keyword evidence="13" id="KW-1185">Reference proteome</keyword>
<evidence type="ECO:0000256" key="3">
    <source>
        <dbReference type="ARBA" id="ARBA00011270"/>
    </source>
</evidence>
<evidence type="ECO:0000256" key="6">
    <source>
        <dbReference type="ARBA" id="ARBA00023141"/>
    </source>
</evidence>
<evidence type="ECO:0000256" key="9">
    <source>
        <dbReference type="HAMAP-Rule" id="MF_00131"/>
    </source>
</evidence>
<dbReference type="NCBIfam" id="TIGR00262">
    <property type="entry name" value="trpA"/>
    <property type="match status" value="1"/>
</dbReference>
<evidence type="ECO:0000256" key="8">
    <source>
        <dbReference type="ARBA" id="ARBA00049047"/>
    </source>
</evidence>